<evidence type="ECO:0000256" key="3">
    <source>
        <dbReference type="ARBA" id="ARBA00022722"/>
    </source>
</evidence>
<evidence type="ECO:0000256" key="12">
    <source>
        <dbReference type="ARBA" id="ARBA00042677"/>
    </source>
</evidence>
<evidence type="ECO:0000256" key="9">
    <source>
        <dbReference type="ARBA" id="ARBA00023204"/>
    </source>
</evidence>
<keyword evidence="16" id="KW-1185">Reference proteome</keyword>
<dbReference type="SUPFAM" id="SSF56281">
    <property type="entry name" value="Metallo-hydrolase/oxidoreductase"/>
    <property type="match status" value="1"/>
</dbReference>
<evidence type="ECO:0000256" key="8">
    <source>
        <dbReference type="ARBA" id="ARBA00023172"/>
    </source>
</evidence>
<gene>
    <name evidence="15" type="ORF">LTR16_003269</name>
</gene>
<evidence type="ECO:0000256" key="11">
    <source>
        <dbReference type="ARBA" id="ARBA00039759"/>
    </source>
</evidence>
<feature type="region of interest" description="Disordered" evidence="13">
    <location>
        <begin position="667"/>
        <end position="690"/>
    </location>
</feature>
<keyword evidence="3" id="KW-0540">Nuclease</keyword>
<comment type="caution">
    <text evidence="15">The sequence shown here is derived from an EMBL/GenBank/DDBJ whole genome shotgun (WGS) entry which is preliminary data.</text>
</comment>
<feature type="compositionally biased region" description="Polar residues" evidence="13">
    <location>
        <begin position="603"/>
        <end position="618"/>
    </location>
</feature>
<name>A0ABR0KTN4_9PEZI</name>
<keyword evidence="5" id="KW-0227">DNA damage</keyword>
<evidence type="ECO:0000256" key="13">
    <source>
        <dbReference type="SAM" id="MobiDB-lite"/>
    </source>
</evidence>
<evidence type="ECO:0000259" key="14">
    <source>
        <dbReference type="Pfam" id="PF07522"/>
    </source>
</evidence>
<feature type="compositionally biased region" description="Basic residues" evidence="13">
    <location>
        <begin position="447"/>
        <end position="457"/>
    </location>
</feature>
<sequence>MNFAKGILESRKQTYRSLKNVLKAIPLETPTLIELSPGKSIRVTLFDANHCTGAVMFLIQGDGKAILYTGDIRSEAWWVDSLIRNPILIPYTKGSQRLDTVYLDTTYALDSAPYRSFPSKADGLKELLDKVSHYPEETVFYLESWTFGYEDVWVALAAFFNTRVHLDRYRRSLYKSLSGVDSRLLSREVPALCGSDVGNHYQAGCLTSDPSVRLHSCERGTPCWIHSHDCVRITPIISRLDNGVELPELGAGGGKGDLSQMPELEISDLNAVEQLMDFVAERLDDSVNTATVVGLLQGAAGQRNIKLDTTTLKDRDSVHHRDQAAECKLLLDELPLEDLAGLLLDAARDVKNTGSSAVVGKPCQRELEVPKNPTKDLPREITFPYSRHSSYDELRMLVRAFKPKDIYPCTVDEHQWSFEVSMETLFGDLCSTDTFRHDEEMLDRRGHRDRNKQRLKRMREDVRRTIAEPQAKPAPKRPTEDISHSVVEPCAKIARLDLTGPAPPGESRRSNTPWSDKNTARSESMDKEELRWRRRLYNQFRWIRAMHSQLEFEKLSNSHPHVACFPGAPRLGPGESGRLALAALQTSLLEDISAKNGTDPPRSLQNSRISDVSQNVPARSQPPLHHNPKADYLRPRTGPSIITARSVSLNTALRTPAVPAYGETVLSAHDRDSDGGKPQPQTTRGDTSATDAFLEDVSQDLWQRQRAYYAALGLDGASWDDVGL</sequence>
<organism evidence="15 16">
    <name type="scientific">Cryomyces antarcticus</name>
    <dbReference type="NCBI Taxonomy" id="329879"/>
    <lineage>
        <taxon>Eukaryota</taxon>
        <taxon>Fungi</taxon>
        <taxon>Dikarya</taxon>
        <taxon>Ascomycota</taxon>
        <taxon>Pezizomycotina</taxon>
        <taxon>Dothideomycetes</taxon>
        <taxon>Dothideomycetes incertae sedis</taxon>
        <taxon>Cryomyces</taxon>
    </lineage>
</organism>
<keyword evidence="7" id="KW-0269">Exonuclease</keyword>
<feature type="compositionally biased region" description="Basic and acidic residues" evidence="13">
    <location>
        <begin position="518"/>
        <end position="528"/>
    </location>
</feature>
<keyword evidence="4" id="KW-0255">Endonuclease</keyword>
<evidence type="ECO:0000256" key="6">
    <source>
        <dbReference type="ARBA" id="ARBA00022801"/>
    </source>
</evidence>
<dbReference type="Proteomes" id="UP001357485">
    <property type="component" value="Unassembled WGS sequence"/>
</dbReference>
<dbReference type="InterPro" id="IPR036866">
    <property type="entry name" value="RibonucZ/Hydroxyglut_hydro"/>
</dbReference>
<evidence type="ECO:0000313" key="15">
    <source>
        <dbReference type="EMBL" id="KAK5125572.1"/>
    </source>
</evidence>
<reference evidence="15 16" key="1">
    <citation type="submission" date="2023-08" db="EMBL/GenBank/DDBJ databases">
        <title>Black Yeasts Isolated from many extreme environments.</title>
        <authorList>
            <person name="Coleine C."/>
            <person name="Stajich J.E."/>
            <person name="Selbmann L."/>
        </authorList>
    </citation>
    <scope>NUCLEOTIDE SEQUENCE [LARGE SCALE GENOMIC DNA]</scope>
    <source>
        <strain evidence="15 16">CCFEE 536</strain>
    </source>
</reference>
<feature type="compositionally biased region" description="Polar residues" evidence="13">
    <location>
        <begin position="679"/>
        <end position="690"/>
    </location>
</feature>
<evidence type="ECO:0000256" key="7">
    <source>
        <dbReference type="ARBA" id="ARBA00022839"/>
    </source>
</evidence>
<keyword evidence="6" id="KW-0378">Hydrolase</keyword>
<dbReference type="EMBL" id="JAVRRA010024943">
    <property type="protein sequence ID" value="KAK5125572.1"/>
    <property type="molecule type" value="Genomic_DNA"/>
</dbReference>
<dbReference type="PANTHER" id="PTHR23240">
    <property type="entry name" value="DNA CROSS-LINK REPAIR PROTEIN PSO2/SNM1-RELATED"/>
    <property type="match status" value="1"/>
</dbReference>
<feature type="region of interest" description="Disordered" evidence="13">
    <location>
        <begin position="443"/>
        <end position="528"/>
    </location>
</feature>
<comment type="similarity">
    <text evidence="2">Belongs to the DNA repair metallo-beta-lactamase (DRMBL) family.</text>
</comment>
<accession>A0ABR0KTN4</accession>
<feature type="domain" description="DNA repair metallo-beta-lactamase" evidence="14">
    <location>
        <begin position="382"/>
        <end position="410"/>
    </location>
</feature>
<proteinExistence type="inferred from homology"/>
<feature type="non-terminal residue" evidence="15">
    <location>
        <position position="724"/>
    </location>
</feature>
<evidence type="ECO:0000256" key="5">
    <source>
        <dbReference type="ARBA" id="ARBA00022763"/>
    </source>
</evidence>
<protein>
    <recommendedName>
        <fullName evidence="11">Protein artemis</fullName>
    </recommendedName>
    <alternativeName>
        <fullName evidence="12">DNA cross-link repair 1C protein</fullName>
    </alternativeName>
</protein>
<keyword evidence="10" id="KW-0539">Nucleus</keyword>
<evidence type="ECO:0000256" key="10">
    <source>
        <dbReference type="ARBA" id="ARBA00023242"/>
    </source>
</evidence>
<dbReference type="Pfam" id="PF07522">
    <property type="entry name" value="DRMBL"/>
    <property type="match status" value="1"/>
</dbReference>
<feature type="region of interest" description="Disordered" evidence="13">
    <location>
        <begin position="593"/>
        <end position="636"/>
    </location>
</feature>
<evidence type="ECO:0000256" key="4">
    <source>
        <dbReference type="ARBA" id="ARBA00022759"/>
    </source>
</evidence>
<keyword evidence="8" id="KW-0233">DNA recombination</keyword>
<dbReference type="PANTHER" id="PTHR23240:SF8">
    <property type="entry name" value="PROTEIN ARTEMIS"/>
    <property type="match status" value="1"/>
</dbReference>
<dbReference type="InterPro" id="IPR011084">
    <property type="entry name" value="DRMBL"/>
</dbReference>
<keyword evidence="9" id="KW-0234">DNA repair</keyword>
<evidence type="ECO:0000256" key="2">
    <source>
        <dbReference type="ARBA" id="ARBA00010304"/>
    </source>
</evidence>
<evidence type="ECO:0000313" key="16">
    <source>
        <dbReference type="Proteomes" id="UP001357485"/>
    </source>
</evidence>
<evidence type="ECO:0000256" key="1">
    <source>
        <dbReference type="ARBA" id="ARBA00004123"/>
    </source>
</evidence>
<dbReference type="Gene3D" id="3.60.15.10">
    <property type="entry name" value="Ribonuclease Z/Hydroxyacylglutathione hydrolase-like"/>
    <property type="match status" value="1"/>
</dbReference>
<comment type="subcellular location">
    <subcellularLocation>
        <location evidence="1">Nucleus</location>
    </subcellularLocation>
</comment>